<feature type="region of interest" description="Disordered" evidence="2">
    <location>
        <begin position="808"/>
        <end position="843"/>
    </location>
</feature>
<proteinExistence type="predicted"/>
<feature type="compositionally biased region" description="Basic and acidic residues" evidence="2">
    <location>
        <begin position="953"/>
        <end position="970"/>
    </location>
</feature>
<dbReference type="Gene3D" id="1.10.472.80">
    <property type="entry name" value="Ypt/Rab-GAP domain of gyp1p, domain 3"/>
    <property type="match status" value="1"/>
</dbReference>
<dbReference type="PANTHER" id="PTHR47219">
    <property type="entry name" value="RAB GTPASE-ACTIVATING PROTEIN 1-LIKE"/>
    <property type="match status" value="1"/>
</dbReference>
<dbReference type="InterPro" id="IPR011992">
    <property type="entry name" value="EF-hand-dom_pair"/>
</dbReference>
<sequence length="1015" mass="113527">MFSSLLQKATALITDVPPASPASPTSSRPTKTTLFRNHFRLPDSQTPLQEITCELTLPSGDHYVGKLYLSESFLCFSPNPPSSSAAASATAGIGFTLPLCAIRRVERLHSRSYMFALAITTWHGVATSTSSGGKEERVTLQFVGMRSSCEAFCDRLKRGLRSQMGEVKNLRILVDSCYSEYLLGNIGGYDGVKRSTDGAGADDSRKKDRDPPDAGLGMIFKYPGDTRKLRDRSKMRLWAEYLRGMPLRNLRTLNANGRNVTLVRQPTFHKLIRVGLPNRLRGEMWELSSGSIYLRLFNPTMYRDILQEYDGRHSHSIEEIEKDLNRSLPEYRGFQDDEGISRLRRVLGAYSWRNEEVGYCQAMNIVTAALLIYMSEEQAFFLLSTLCDRLVPGYYSKTMYGTLLDQRVFESLVEKTMPILWEHLVKSDVQLSVVSLPWFLSLYINSMPLVFAFRVLDVFFLEGPKVLFQIGLAILRINGEELLDATDDGAFISILKSYFSRLDESAHPRSENEKLRAVTRFQELMVVAFKEFAGITQNTIIEQRNKHKDAVLSSIESFAKRTQLRNLGPDSRRLTPEELSCVYDRYFGVLYERQGRLQMIADEMEKLATKKKAAAGSGVGGNGGERGRVGLGPTTGETGMDYDCFREFLTGIAKWARKNLLNPWGAGNPEPADHEFMKRLFRRWDTDMKNQLSLGNVVSGLASVVGGKKDIMGNINYWFELYDDDGDGKVDREGILRITEALLFVTRRGDVGGGDGEEAEWGDERILSAVSGFTRMCFEYADPDRPKEEENVIKVDQDVEEDDLLELAASSSDEDPLDTPKTISPGEGSPTTPVPKDNAKANLALDPSNPLHITLPTFRMVILADEVLERFFERGFAESFRLMPGSEPQAALANPRLMARMPSTPLTPGNAKGLRGVLDGIVDEGMRVAAEVRRRMEEMEDNREEDGEEGEAADAKSIREGDRDLLRGAEADIQEGQGQTEELQVEKGEARRGEGRGRSISYGDQVNSGVVEFES</sequence>
<dbReference type="OMA" id="IYMSETQ"/>
<dbReference type="InterPro" id="IPR011993">
    <property type="entry name" value="PH-like_dom_sf"/>
</dbReference>
<dbReference type="GO" id="GO:0005096">
    <property type="term" value="F:GTPase activator activity"/>
    <property type="evidence" value="ECO:0007669"/>
    <property type="project" value="UniProtKB-KW"/>
</dbReference>
<dbReference type="FunFam" id="1.10.472.80:FF:000021">
    <property type="entry name" value="GTPase activating protein (Gyp2)"/>
    <property type="match status" value="1"/>
</dbReference>
<dbReference type="FunCoup" id="D5G936">
    <property type="interactions" value="13"/>
</dbReference>
<dbReference type="Gene3D" id="1.10.238.10">
    <property type="entry name" value="EF-hand"/>
    <property type="match status" value="1"/>
</dbReference>
<protein>
    <submittedName>
        <fullName evidence="4">(Perigord truffle) hypothetical protein</fullName>
    </submittedName>
</protein>
<dbReference type="Gene3D" id="2.30.29.30">
    <property type="entry name" value="Pleckstrin-homology domain (PH domain)/Phosphotyrosine-binding domain (PTB)"/>
    <property type="match status" value="1"/>
</dbReference>
<feature type="region of interest" description="Disordered" evidence="2">
    <location>
        <begin position="195"/>
        <end position="215"/>
    </location>
</feature>
<dbReference type="PROSITE" id="PS50086">
    <property type="entry name" value="TBC_RABGAP"/>
    <property type="match status" value="1"/>
</dbReference>
<evidence type="ECO:0000259" key="3">
    <source>
        <dbReference type="PROSITE" id="PS50086"/>
    </source>
</evidence>
<dbReference type="InterPro" id="IPR050302">
    <property type="entry name" value="Rab_GAP_TBC_domain"/>
</dbReference>
<evidence type="ECO:0000313" key="4">
    <source>
        <dbReference type="EMBL" id="CAZ81029.1"/>
    </source>
</evidence>
<feature type="region of interest" description="Disordered" evidence="2">
    <location>
        <begin position="937"/>
        <end position="1015"/>
    </location>
</feature>
<dbReference type="KEGG" id="tml:GSTUM_00004967001"/>
<feature type="compositionally biased region" description="Acidic residues" evidence="2">
    <location>
        <begin position="938"/>
        <end position="952"/>
    </location>
</feature>
<feature type="compositionally biased region" description="Basic and acidic residues" evidence="2">
    <location>
        <begin position="984"/>
        <end position="997"/>
    </location>
</feature>
<dbReference type="InParanoid" id="D5G936"/>
<dbReference type="eggNOG" id="KOG4347">
    <property type="taxonomic scope" value="Eukaryota"/>
</dbReference>
<dbReference type="Pfam" id="PF02893">
    <property type="entry name" value="GRAM"/>
    <property type="match status" value="1"/>
</dbReference>
<dbReference type="AlphaFoldDB" id="D5G936"/>
<evidence type="ECO:0000256" key="2">
    <source>
        <dbReference type="SAM" id="MobiDB-lite"/>
    </source>
</evidence>
<evidence type="ECO:0000256" key="1">
    <source>
        <dbReference type="ARBA" id="ARBA00022468"/>
    </source>
</evidence>
<dbReference type="RefSeq" id="XP_002836838.1">
    <property type="nucleotide sequence ID" value="XM_002836792.1"/>
</dbReference>
<dbReference type="InterPro" id="IPR035969">
    <property type="entry name" value="Rab-GAP_TBC_sf"/>
</dbReference>
<keyword evidence="1" id="KW-0343">GTPase activation</keyword>
<organism evidence="4 5">
    <name type="scientific">Tuber melanosporum (strain Mel28)</name>
    <name type="common">Perigord black truffle</name>
    <dbReference type="NCBI Taxonomy" id="656061"/>
    <lineage>
        <taxon>Eukaryota</taxon>
        <taxon>Fungi</taxon>
        <taxon>Dikarya</taxon>
        <taxon>Ascomycota</taxon>
        <taxon>Pezizomycotina</taxon>
        <taxon>Pezizomycetes</taxon>
        <taxon>Pezizales</taxon>
        <taxon>Tuberaceae</taxon>
        <taxon>Tuber</taxon>
    </lineage>
</organism>
<dbReference type="Pfam" id="PF00566">
    <property type="entry name" value="RabGAP-TBC"/>
    <property type="match status" value="1"/>
</dbReference>
<dbReference type="Gene3D" id="1.10.8.270">
    <property type="entry name" value="putative rabgap domain of human tbc1 domain family member 14 like domains"/>
    <property type="match status" value="1"/>
</dbReference>
<dbReference type="SUPFAM" id="SSF47473">
    <property type="entry name" value="EF-hand"/>
    <property type="match status" value="1"/>
</dbReference>
<feature type="domain" description="Rab-GAP TBC" evidence="3">
    <location>
        <begin position="275"/>
        <end position="463"/>
    </location>
</feature>
<dbReference type="SMART" id="SM00568">
    <property type="entry name" value="GRAM"/>
    <property type="match status" value="1"/>
</dbReference>
<dbReference type="GO" id="GO:0031267">
    <property type="term" value="F:small GTPase binding"/>
    <property type="evidence" value="ECO:0007669"/>
    <property type="project" value="TreeGrafter"/>
</dbReference>
<dbReference type="GeneID" id="9184316"/>
<accession>D5G936</accession>
<feature type="compositionally biased region" description="Basic and acidic residues" evidence="2">
    <location>
        <begin position="195"/>
        <end position="212"/>
    </location>
</feature>
<dbReference type="InterPro" id="IPR004182">
    <property type="entry name" value="GRAM"/>
</dbReference>
<dbReference type="FunFam" id="1.10.8.270:FF:000015">
    <property type="entry name" value="GTPase activating protein (Gyp2)"/>
    <property type="match status" value="1"/>
</dbReference>
<dbReference type="Proteomes" id="UP000006911">
    <property type="component" value="Unassembled WGS sequence"/>
</dbReference>
<feature type="region of interest" description="Disordered" evidence="2">
    <location>
        <begin position="614"/>
        <end position="633"/>
    </location>
</feature>
<reference evidence="4 5" key="1">
    <citation type="journal article" date="2010" name="Nature">
        <title>Perigord black truffle genome uncovers evolutionary origins and mechanisms of symbiosis.</title>
        <authorList>
            <person name="Martin F."/>
            <person name="Kohler A."/>
            <person name="Murat C."/>
            <person name="Balestrini R."/>
            <person name="Coutinho P.M."/>
            <person name="Jaillon O."/>
            <person name="Montanini B."/>
            <person name="Morin E."/>
            <person name="Noel B."/>
            <person name="Percudani R."/>
            <person name="Porcel B."/>
            <person name="Rubini A."/>
            <person name="Amicucci A."/>
            <person name="Amselem J."/>
            <person name="Anthouard V."/>
            <person name="Arcioni S."/>
            <person name="Artiguenave F."/>
            <person name="Aury J.M."/>
            <person name="Ballario P."/>
            <person name="Bolchi A."/>
            <person name="Brenna A."/>
            <person name="Brun A."/>
            <person name="Buee M."/>
            <person name="Cantarel B."/>
            <person name="Chevalier G."/>
            <person name="Couloux A."/>
            <person name="Da Silva C."/>
            <person name="Denoeud F."/>
            <person name="Duplessis S."/>
            <person name="Ghignone S."/>
            <person name="Hilselberger B."/>
            <person name="Iotti M."/>
            <person name="Marcais B."/>
            <person name="Mello A."/>
            <person name="Miranda M."/>
            <person name="Pacioni G."/>
            <person name="Quesneville H."/>
            <person name="Riccioni C."/>
            <person name="Ruotolo R."/>
            <person name="Splivallo R."/>
            <person name="Stocchi V."/>
            <person name="Tisserant E."/>
            <person name="Viscomi A.R."/>
            <person name="Zambonelli A."/>
            <person name="Zampieri E."/>
            <person name="Henrissat B."/>
            <person name="Lebrun M.H."/>
            <person name="Paolocci F."/>
            <person name="Bonfante P."/>
            <person name="Ottonello S."/>
            <person name="Wincker P."/>
        </authorList>
    </citation>
    <scope>NUCLEOTIDE SEQUENCE [LARGE SCALE GENOMIC DNA]</scope>
    <source>
        <strain evidence="4 5">Mel28</strain>
    </source>
</reference>
<name>D5G936_TUBMM</name>
<dbReference type="STRING" id="656061.D5G936"/>
<dbReference type="InterPro" id="IPR000195">
    <property type="entry name" value="Rab-GAP-TBC_dom"/>
</dbReference>
<gene>
    <name evidence="4" type="ORF">GSTUM_00004967001</name>
</gene>
<dbReference type="HOGENOM" id="CLU_003538_1_0_1"/>
<keyword evidence="5" id="KW-1185">Reference proteome</keyword>
<evidence type="ECO:0000313" key="5">
    <source>
        <dbReference type="Proteomes" id="UP000006911"/>
    </source>
</evidence>
<dbReference type="EMBL" id="FN430053">
    <property type="protein sequence ID" value="CAZ81029.1"/>
    <property type="molecule type" value="Genomic_DNA"/>
</dbReference>
<dbReference type="SMART" id="SM00164">
    <property type="entry name" value="TBC"/>
    <property type="match status" value="1"/>
</dbReference>
<dbReference type="SUPFAM" id="SSF47923">
    <property type="entry name" value="Ypt/Rab-GAP domain of gyp1p"/>
    <property type="match status" value="2"/>
</dbReference>
<dbReference type="PANTHER" id="PTHR47219:SF20">
    <property type="entry name" value="TBC1 DOMAIN FAMILY MEMBER 2B"/>
    <property type="match status" value="1"/>
</dbReference>